<dbReference type="InterPro" id="IPR000847">
    <property type="entry name" value="LysR_HTH_N"/>
</dbReference>
<dbReference type="Gene3D" id="1.10.10.10">
    <property type="entry name" value="Winged helix-like DNA-binding domain superfamily/Winged helix DNA-binding domain"/>
    <property type="match status" value="1"/>
</dbReference>
<dbReference type="AlphaFoldDB" id="A0A926KV61"/>
<dbReference type="Pfam" id="PF00126">
    <property type="entry name" value="HTH_1"/>
    <property type="match status" value="1"/>
</dbReference>
<name>A0A926KV61_9BACL</name>
<keyword evidence="3" id="KW-0238">DNA-binding</keyword>
<evidence type="ECO:0000313" key="6">
    <source>
        <dbReference type="EMBL" id="MBD0383761.1"/>
    </source>
</evidence>
<dbReference type="Gene3D" id="3.40.190.10">
    <property type="entry name" value="Periplasmic binding protein-like II"/>
    <property type="match status" value="2"/>
</dbReference>
<organism evidence="6 7">
    <name type="scientific">Paenibacillus sedimenti</name>
    <dbReference type="NCBI Taxonomy" id="2770274"/>
    <lineage>
        <taxon>Bacteria</taxon>
        <taxon>Bacillati</taxon>
        <taxon>Bacillota</taxon>
        <taxon>Bacilli</taxon>
        <taxon>Bacillales</taxon>
        <taxon>Paenibacillaceae</taxon>
        <taxon>Paenibacillus</taxon>
    </lineage>
</organism>
<proteinExistence type="inferred from homology"/>
<dbReference type="GO" id="GO:0003677">
    <property type="term" value="F:DNA binding"/>
    <property type="evidence" value="ECO:0007669"/>
    <property type="project" value="UniProtKB-KW"/>
</dbReference>
<dbReference type="PRINTS" id="PR00039">
    <property type="entry name" value="HTHLYSR"/>
</dbReference>
<sequence length="282" mass="31618">MNTEFLKGFLETARTKSISKASEALHISHTALSKQLRSLEQQFDVQLFVRSSQGVELTEAGKVLNESSRALLDQLSVLTRALEPYKVWQRIRIGTVPDIASQYLLASLHNLKKHGHEVDLVYRQSTTDVYKMLFNGEVDLLVAERISMHPSIWVGDLHREPLFVVMPKEHPFAAKEAITLSELSSQPLVLYAEGCTIRAKLTDLFAVMNHPMNIKTEVNFKEVILGYVGNGGGLTVLPEPYIKQLSTDRLVSIPLSHPDALRTIAVFSTNRAKGQKIFRLLS</sequence>
<dbReference type="InterPro" id="IPR036388">
    <property type="entry name" value="WH-like_DNA-bd_sf"/>
</dbReference>
<comment type="caution">
    <text evidence="6">The sequence shown here is derived from an EMBL/GenBank/DDBJ whole genome shotgun (WGS) entry which is preliminary data.</text>
</comment>
<dbReference type="InterPro" id="IPR005119">
    <property type="entry name" value="LysR_subst-bd"/>
</dbReference>
<dbReference type="CDD" id="cd05466">
    <property type="entry name" value="PBP2_LTTR_substrate"/>
    <property type="match status" value="1"/>
</dbReference>
<dbReference type="RefSeq" id="WP_188177533.1">
    <property type="nucleotide sequence ID" value="NZ_JACVVD010000012.1"/>
</dbReference>
<dbReference type="Pfam" id="PF03466">
    <property type="entry name" value="LysR_substrate"/>
    <property type="match status" value="1"/>
</dbReference>
<feature type="domain" description="HTH lysR-type" evidence="5">
    <location>
        <begin position="1"/>
        <end position="58"/>
    </location>
</feature>
<keyword evidence="2" id="KW-0805">Transcription regulation</keyword>
<dbReference type="Proteomes" id="UP000650466">
    <property type="component" value="Unassembled WGS sequence"/>
</dbReference>
<dbReference type="SUPFAM" id="SSF53850">
    <property type="entry name" value="Periplasmic binding protein-like II"/>
    <property type="match status" value="1"/>
</dbReference>
<comment type="similarity">
    <text evidence="1">Belongs to the LysR transcriptional regulatory family.</text>
</comment>
<evidence type="ECO:0000256" key="1">
    <source>
        <dbReference type="ARBA" id="ARBA00009437"/>
    </source>
</evidence>
<dbReference type="PANTHER" id="PTHR30346:SF0">
    <property type="entry name" value="HCA OPERON TRANSCRIPTIONAL ACTIVATOR HCAR"/>
    <property type="match status" value="1"/>
</dbReference>
<dbReference type="GO" id="GO:0003700">
    <property type="term" value="F:DNA-binding transcription factor activity"/>
    <property type="evidence" value="ECO:0007669"/>
    <property type="project" value="InterPro"/>
</dbReference>
<evidence type="ECO:0000256" key="4">
    <source>
        <dbReference type="ARBA" id="ARBA00023163"/>
    </source>
</evidence>
<dbReference type="InterPro" id="IPR036390">
    <property type="entry name" value="WH_DNA-bd_sf"/>
</dbReference>
<evidence type="ECO:0000313" key="7">
    <source>
        <dbReference type="Proteomes" id="UP000650466"/>
    </source>
</evidence>
<reference evidence="6" key="1">
    <citation type="submission" date="2020-09" db="EMBL/GenBank/DDBJ databases">
        <title>Draft Genome Sequence of Paenibacillus sp. WST5.</title>
        <authorList>
            <person name="Bao Z."/>
        </authorList>
    </citation>
    <scope>NUCLEOTIDE SEQUENCE</scope>
    <source>
        <strain evidence="6">WST5</strain>
    </source>
</reference>
<evidence type="ECO:0000256" key="2">
    <source>
        <dbReference type="ARBA" id="ARBA00023015"/>
    </source>
</evidence>
<dbReference type="GO" id="GO:0032993">
    <property type="term" value="C:protein-DNA complex"/>
    <property type="evidence" value="ECO:0007669"/>
    <property type="project" value="TreeGrafter"/>
</dbReference>
<protein>
    <submittedName>
        <fullName evidence="6">LysR family transcriptional regulator</fullName>
    </submittedName>
</protein>
<evidence type="ECO:0000259" key="5">
    <source>
        <dbReference type="PROSITE" id="PS50931"/>
    </source>
</evidence>
<dbReference type="SUPFAM" id="SSF46785">
    <property type="entry name" value="Winged helix' DNA-binding domain"/>
    <property type="match status" value="1"/>
</dbReference>
<accession>A0A926KV61</accession>
<dbReference type="EMBL" id="JACVVD010000012">
    <property type="protein sequence ID" value="MBD0383761.1"/>
    <property type="molecule type" value="Genomic_DNA"/>
</dbReference>
<keyword evidence="4" id="KW-0804">Transcription</keyword>
<keyword evidence="7" id="KW-1185">Reference proteome</keyword>
<dbReference type="PROSITE" id="PS50931">
    <property type="entry name" value="HTH_LYSR"/>
    <property type="match status" value="1"/>
</dbReference>
<dbReference type="PANTHER" id="PTHR30346">
    <property type="entry name" value="TRANSCRIPTIONAL DUAL REGULATOR HCAR-RELATED"/>
    <property type="match status" value="1"/>
</dbReference>
<evidence type="ECO:0000256" key="3">
    <source>
        <dbReference type="ARBA" id="ARBA00023125"/>
    </source>
</evidence>
<gene>
    <name evidence="6" type="ORF">ICC18_27165</name>
</gene>